<gene>
    <name evidence="1" type="ORF">N5C39_06475</name>
</gene>
<evidence type="ECO:0000313" key="1">
    <source>
        <dbReference type="EMBL" id="MDH1318013.1"/>
    </source>
</evidence>
<dbReference type="AlphaFoldDB" id="A0AA42PQH5"/>
<accession>A0AA42PQH5</accession>
<name>A0AA42PQH5_9ENTR</name>
<protein>
    <submittedName>
        <fullName evidence="1">Uncharacterized protein</fullName>
    </submittedName>
</protein>
<organism evidence="1 2">
    <name type="scientific">Enterobacter bugandensis</name>
    <dbReference type="NCBI Taxonomy" id="881260"/>
    <lineage>
        <taxon>Bacteria</taxon>
        <taxon>Pseudomonadati</taxon>
        <taxon>Pseudomonadota</taxon>
        <taxon>Gammaproteobacteria</taxon>
        <taxon>Enterobacterales</taxon>
        <taxon>Enterobacteriaceae</taxon>
        <taxon>Enterobacter</taxon>
    </lineage>
</organism>
<comment type="caution">
    <text evidence="1">The sequence shown here is derived from an EMBL/GenBank/DDBJ whole genome shotgun (WGS) entry which is preliminary data.</text>
</comment>
<reference evidence="1" key="1">
    <citation type="submission" date="2022-09" db="EMBL/GenBank/DDBJ databases">
        <title>Intensive care unit water sources are persistently colonized with multi-drug resistant bacteria and are the site of extensive horizontal gene transfer of antibiotic resistance genes.</title>
        <authorList>
            <person name="Diorio-Toth L."/>
        </authorList>
    </citation>
    <scope>NUCLEOTIDE SEQUENCE</scope>
    <source>
        <strain evidence="1">GD03936</strain>
    </source>
</reference>
<sequence>MYQEQISHVTMPTVFSREDAPWIKEQLATLPAGMREKIAVAYALAYQEAFDAEPVSFRQQNAARRNANRRLREFCKRYTPAVRGYTSPPPRV</sequence>
<proteinExistence type="predicted"/>
<dbReference type="EMBL" id="JAOCAP010000002">
    <property type="protein sequence ID" value="MDH1318013.1"/>
    <property type="molecule type" value="Genomic_DNA"/>
</dbReference>
<evidence type="ECO:0000313" key="2">
    <source>
        <dbReference type="Proteomes" id="UP001158416"/>
    </source>
</evidence>
<dbReference type="Proteomes" id="UP001158416">
    <property type="component" value="Unassembled WGS sequence"/>
</dbReference>